<feature type="compositionally biased region" description="Basic and acidic residues" evidence="1">
    <location>
        <begin position="11"/>
        <end position="21"/>
    </location>
</feature>
<protein>
    <recommendedName>
        <fullName evidence="4">Retrotransposon gag domain-containing protein</fullName>
    </recommendedName>
</protein>
<evidence type="ECO:0000313" key="3">
    <source>
        <dbReference type="Proteomes" id="UP000266723"/>
    </source>
</evidence>
<accession>A0ABQ7A6P1</accession>
<evidence type="ECO:0000256" key="1">
    <source>
        <dbReference type="SAM" id="MobiDB-lite"/>
    </source>
</evidence>
<organism evidence="2 3">
    <name type="scientific">Brassica cretica</name>
    <name type="common">Mustard</name>
    <dbReference type="NCBI Taxonomy" id="69181"/>
    <lineage>
        <taxon>Eukaryota</taxon>
        <taxon>Viridiplantae</taxon>
        <taxon>Streptophyta</taxon>
        <taxon>Embryophyta</taxon>
        <taxon>Tracheophyta</taxon>
        <taxon>Spermatophyta</taxon>
        <taxon>Magnoliopsida</taxon>
        <taxon>eudicotyledons</taxon>
        <taxon>Gunneridae</taxon>
        <taxon>Pentapetalae</taxon>
        <taxon>rosids</taxon>
        <taxon>malvids</taxon>
        <taxon>Brassicales</taxon>
        <taxon>Brassicaceae</taxon>
        <taxon>Brassiceae</taxon>
        <taxon>Brassica</taxon>
    </lineage>
</organism>
<evidence type="ECO:0008006" key="4">
    <source>
        <dbReference type="Google" id="ProtNLM"/>
    </source>
</evidence>
<feature type="region of interest" description="Disordered" evidence="1">
    <location>
        <begin position="175"/>
        <end position="197"/>
    </location>
</feature>
<keyword evidence="3" id="KW-1185">Reference proteome</keyword>
<dbReference type="Proteomes" id="UP000266723">
    <property type="component" value="Unassembled WGS sequence"/>
</dbReference>
<dbReference type="PANTHER" id="PTHR33240:SF8">
    <property type="entry name" value="OS03G0439900 PROTEIN"/>
    <property type="match status" value="1"/>
</dbReference>
<feature type="compositionally biased region" description="Basic and acidic residues" evidence="1">
    <location>
        <begin position="29"/>
        <end position="69"/>
    </location>
</feature>
<name>A0ABQ7A6P1_BRACR</name>
<dbReference type="PANTHER" id="PTHR33240">
    <property type="entry name" value="OS08G0508500 PROTEIN"/>
    <property type="match status" value="1"/>
</dbReference>
<proteinExistence type="predicted"/>
<comment type="caution">
    <text evidence="2">The sequence shown here is derived from an EMBL/GenBank/DDBJ whole genome shotgun (WGS) entry which is preliminary data.</text>
</comment>
<evidence type="ECO:0000313" key="2">
    <source>
        <dbReference type="EMBL" id="KAF3493342.1"/>
    </source>
</evidence>
<gene>
    <name evidence="2" type="ORF">DY000_02053653</name>
</gene>
<dbReference type="EMBL" id="QGKV02002055">
    <property type="protein sequence ID" value="KAF3493342.1"/>
    <property type="molecule type" value="Genomic_DNA"/>
</dbReference>
<reference evidence="2 3" key="1">
    <citation type="journal article" date="2020" name="BMC Genomics">
        <title>Intraspecific diversification of the crop wild relative Brassica cretica Lam. using demographic model selection.</title>
        <authorList>
            <person name="Kioukis A."/>
            <person name="Michalopoulou V.A."/>
            <person name="Briers L."/>
            <person name="Pirintsos S."/>
            <person name="Studholme D.J."/>
            <person name="Pavlidis P."/>
            <person name="Sarris P.F."/>
        </authorList>
    </citation>
    <scope>NUCLEOTIDE SEQUENCE [LARGE SCALE GENOMIC DNA]</scope>
    <source>
        <strain evidence="3">cv. PFS-1207/04</strain>
    </source>
</reference>
<feature type="region of interest" description="Disordered" evidence="1">
    <location>
        <begin position="1"/>
        <end position="91"/>
    </location>
</feature>
<sequence>MAVDEQNELPEATKREAELQRQLDGLRSQGEDVASRSKAQQKQDPKAVRPDRNERDERPFPRPTKDSGNRSRGRYQNRPIKKVEGMAASTWPQSRGRYQNLSISKPEMVNVLRQMGQQVKWPQKMKASNSFWNPCLSCDLHRDHGHKTEDCIALRIEVNELLKKGHLSEFLSEKAKSHLTNETSRKPTEAASALPPRQDRVSHLISGGAKVSGISHAAEKKSTGNAKHGLEAAKPKRMLFGTDEISFTAKEQEKSILVDNGSSDNIIFQATYQDLGLEESALTRRKPPLIGFSGEVKQTAREVILPVSDLEISDDFGAFWRYLEQAPEMTIELDYQARPSSSTVGRY</sequence>